<comment type="function">
    <text evidence="7">A translation factor that gates the progression of the 70S ribosomal initiation complex (IC, containing tRNA(fMet) in the P-site) into the translation elongation cycle by using a mechanism sensitive to the ATP/ADP ratio. Binds to the 70S ribosome E-site where it modulates the state of the translating ribosome during subunit translocation. ATP hydrolysis probably frees it from the ribosome, which can enter the elongation phase.</text>
</comment>
<evidence type="ECO:0000313" key="9">
    <source>
        <dbReference type="EMBL" id="GAA2002693.1"/>
    </source>
</evidence>
<comment type="subunit">
    <text evidence="7">Monomer. Probably contacts ribosomal proteins L1, L5, L33 and S7, the 16S and 23S rRNA and the P-site containing tRNA(fMet).</text>
</comment>
<keyword evidence="7" id="KW-0677">Repeat</keyword>
<comment type="similarity">
    <text evidence="1 7">Belongs to the ABC transporter superfamily. ABCF family. Translational throttle EttA subfamily.</text>
</comment>
<evidence type="ECO:0000256" key="3">
    <source>
        <dbReference type="ARBA" id="ARBA00022730"/>
    </source>
</evidence>
<dbReference type="HAMAP" id="MF_00847">
    <property type="entry name" value="EttA"/>
    <property type="match status" value="1"/>
</dbReference>
<evidence type="ECO:0000259" key="8">
    <source>
        <dbReference type="PROSITE" id="PS50893"/>
    </source>
</evidence>
<dbReference type="PANTHER" id="PTHR43858:SF1">
    <property type="entry name" value="ABC TRANSPORTER-RELATED PROTEIN"/>
    <property type="match status" value="1"/>
</dbReference>
<feature type="binding site" evidence="7">
    <location>
        <begin position="356"/>
        <end position="363"/>
    </location>
    <ligand>
        <name>ATP</name>
        <dbReference type="ChEBI" id="CHEBI:30616"/>
        <label>2</label>
    </ligand>
</feature>
<dbReference type="InterPro" id="IPR003593">
    <property type="entry name" value="AAA+_ATPase"/>
</dbReference>
<comment type="domain">
    <text evidence="7">The arm domain is inserted in the first ABC transporter domain. Probably contacts ribosomal protein L1.</text>
</comment>
<feature type="domain" description="ABC transporter" evidence="8">
    <location>
        <begin position="6"/>
        <end position="258"/>
    </location>
</feature>
<dbReference type="Gene3D" id="3.40.50.300">
    <property type="entry name" value="P-loop containing nucleotide triphosphate hydrolases"/>
    <property type="match status" value="2"/>
</dbReference>
<evidence type="ECO:0000256" key="2">
    <source>
        <dbReference type="ARBA" id="ARBA00022555"/>
    </source>
</evidence>
<dbReference type="InterPro" id="IPR003439">
    <property type="entry name" value="ABC_transporter-like_ATP-bd"/>
</dbReference>
<evidence type="ECO:0000256" key="5">
    <source>
        <dbReference type="ARBA" id="ARBA00022840"/>
    </source>
</evidence>
<protein>
    <recommendedName>
        <fullName evidence="7">Energy-dependent translational throttle protein EttA</fullName>
        <ecNumber evidence="7">3.6.1.-</ecNumber>
    </recommendedName>
    <alternativeName>
        <fullName evidence="7">Translational regulatory factor EttA</fullName>
    </alternativeName>
</protein>
<dbReference type="CDD" id="cd03221">
    <property type="entry name" value="ABCF_EF-3"/>
    <property type="match status" value="2"/>
</dbReference>
<name>A0ABP5EMM4_9MICO</name>
<feature type="binding site" evidence="7">
    <location>
        <begin position="38"/>
        <end position="45"/>
    </location>
    <ligand>
        <name>ATP</name>
        <dbReference type="ChEBI" id="CHEBI:30616"/>
        <label>1</label>
    </ligand>
</feature>
<keyword evidence="7" id="KW-0378">Hydrolase</keyword>
<dbReference type="Pfam" id="PF00005">
    <property type="entry name" value="ABC_tran"/>
    <property type="match status" value="2"/>
</dbReference>
<keyword evidence="7" id="KW-0963">Cytoplasm</keyword>
<gene>
    <name evidence="7 9" type="primary">ettA</name>
    <name evidence="9" type="ORF">GCM10009755_09460</name>
</gene>
<comment type="catalytic activity">
    <reaction evidence="7">
        <text>ATP + H2O = ADP + phosphate + H(+)</text>
        <dbReference type="Rhea" id="RHEA:13065"/>
        <dbReference type="ChEBI" id="CHEBI:15377"/>
        <dbReference type="ChEBI" id="CHEBI:15378"/>
        <dbReference type="ChEBI" id="CHEBI:30616"/>
        <dbReference type="ChEBI" id="CHEBI:43474"/>
        <dbReference type="ChEBI" id="CHEBI:456216"/>
    </reaction>
</comment>
<evidence type="ECO:0000313" key="10">
    <source>
        <dbReference type="Proteomes" id="UP001500755"/>
    </source>
</evidence>
<dbReference type="Proteomes" id="UP001500755">
    <property type="component" value="Unassembled WGS sequence"/>
</dbReference>
<evidence type="ECO:0000256" key="6">
    <source>
        <dbReference type="ARBA" id="ARBA00022845"/>
    </source>
</evidence>
<organism evidence="9 10">
    <name type="scientific">Brevibacterium samyangense</name>
    <dbReference type="NCBI Taxonomy" id="366888"/>
    <lineage>
        <taxon>Bacteria</taxon>
        <taxon>Bacillati</taxon>
        <taxon>Actinomycetota</taxon>
        <taxon>Actinomycetes</taxon>
        <taxon>Micrococcales</taxon>
        <taxon>Brevibacteriaceae</taxon>
        <taxon>Brevibacterium</taxon>
    </lineage>
</organism>
<keyword evidence="3 7" id="KW-0699">rRNA-binding</keyword>
<dbReference type="NCBIfam" id="NF008775">
    <property type="entry name" value="PRK11819.1"/>
    <property type="match status" value="1"/>
</dbReference>
<feature type="domain" description="ABC transporter" evidence="8">
    <location>
        <begin position="324"/>
        <end position="541"/>
    </location>
</feature>
<dbReference type="SMART" id="SM00382">
    <property type="entry name" value="AAA"/>
    <property type="match status" value="2"/>
</dbReference>
<keyword evidence="10" id="KW-1185">Reference proteome</keyword>
<keyword evidence="6 7" id="KW-0810">Translation regulation</keyword>
<dbReference type="InterPro" id="IPR032781">
    <property type="entry name" value="ABC_tran_Xtn"/>
</dbReference>
<dbReference type="NCBIfam" id="TIGR03719">
    <property type="entry name" value="ABC_ABC_ChvD"/>
    <property type="match status" value="1"/>
</dbReference>
<dbReference type="EC" id="3.6.1.-" evidence="7"/>
<keyword evidence="7" id="KW-0694">RNA-binding</keyword>
<proteinExistence type="inferred from homology"/>
<reference evidence="10" key="1">
    <citation type="journal article" date="2019" name="Int. J. Syst. Evol. Microbiol.">
        <title>The Global Catalogue of Microorganisms (GCM) 10K type strain sequencing project: providing services to taxonomists for standard genome sequencing and annotation.</title>
        <authorList>
            <consortium name="The Broad Institute Genomics Platform"/>
            <consortium name="The Broad Institute Genome Sequencing Center for Infectious Disease"/>
            <person name="Wu L."/>
            <person name="Ma J."/>
        </authorList>
    </citation>
    <scope>NUCLEOTIDE SEQUENCE [LARGE SCALE GENOMIC DNA]</scope>
    <source>
        <strain evidence="10">JCM 14546</strain>
    </source>
</reference>
<keyword evidence="2 7" id="KW-0820">tRNA-binding</keyword>
<accession>A0ABP5EMM4</accession>
<evidence type="ECO:0000256" key="1">
    <source>
        <dbReference type="ARBA" id="ARBA00005868"/>
    </source>
</evidence>
<dbReference type="RefSeq" id="WP_344307434.1">
    <property type="nucleotide sequence ID" value="NZ_BAAANO010000008.1"/>
</dbReference>
<keyword evidence="7" id="KW-0648">Protein biosynthesis</keyword>
<comment type="domain">
    <text evidence="7">The P-site tRNA interaction motif (PtIM domain) probably interacts with the P-site tRNA(fMet) as well as the 23S rRNA.</text>
</comment>
<comment type="subcellular location">
    <subcellularLocation>
        <location evidence="7">Cytoplasm</location>
    </subcellularLocation>
    <text evidence="7">Associates with ribosomes and polysomes.</text>
</comment>
<dbReference type="SUPFAM" id="SSF52540">
    <property type="entry name" value="P-loop containing nucleoside triphosphate hydrolases"/>
    <property type="match status" value="2"/>
</dbReference>
<comment type="caution">
    <text evidence="7">Lacks conserved residue(s) required for the propagation of feature annotation.</text>
</comment>
<dbReference type="EMBL" id="BAAANO010000008">
    <property type="protein sequence ID" value="GAA2002693.1"/>
    <property type="molecule type" value="Genomic_DNA"/>
</dbReference>
<dbReference type="PANTHER" id="PTHR43858">
    <property type="entry name" value="ENERGY-DEPENDENT TRANSLATIONAL THROTTLE PROTEIN ETTA"/>
    <property type="match status" value="1"/>
</dbReference>
<dbReference type="Pfam" id="PF12848">
    <property type="entry name" value="ABC_tran_Xtn"/>
    <property type="match status" value="1"/>
</dbReference>
<feature type="region of interest" description="Arm" evidence="7">
    <location>
        <begin position="94"/>
        <end position="138"/>
    </location>
</feature>
<dbReference type="InterPro" id="IPR017871">
    <property type="entry name" value="ABC_transporter-like_CS"/>
</dbReference>
<dbReference type="PROSITE" id="PS00211">
    <property type="entry name" value="ABC_TRANSPORTER_1"/>
    <property type="match status" value="2"/>
</dbReference>
<keyword evidence="4 7" id="KW-0547">Nucleotide-binding</keyword>
<keyword evidence="5 7" id="KW-0067">ATP-binding</keyword>
<dbReference type="InterPro" id="IPR027417">
    <property type="entry name" value="P-loop_NTPase"/>
</dbReference>
<dbReference type="InterPro" id="IPR022374">
    <property type="entry name" value="EttA"/>
</dbReference>
<dbReference type="PROSITE" id="PS50893">
    <property type="entry name" value="ABC_TRANSPORTER_2"/>
    <property type="match status" value="2"/>
</dbReference>
<sequence length="560" mass="62376">MAEFIYQMYKARKAHGDKVILDDVSMSFYPGAKIGMVGPNGAGKSTILKIMAGLEQPSNGDARLSPGYTVGILLQEPPLNEEKTVLGNVEEGVGEIKTKLDRYNEISELMADPDADFDALMEEMGKLQEAIDAADAWDLDSQLEQAMDALRCPPPDADVSVLSGGERRRVALCKLLLEKPDLLLLDEPTNHLDAESVLWLEQHLSSYPGAVIAVTHDRYFLDHVAEWIAEVDRGHLYPYEGNYSTYLEKKRERLQVQGKKDQKLQKRLAEELEWVRSNAKARQTKSKARLARYEEMAAEAEKTRKLDFEEIQIPPGPRLGDIVIEANDLEKGFDGRKLIDGLSFSLPRNGIVGVIGPNGVGKSTLFKTIVGLEPLDGGSLKVGETVKISYVDQSRAGIDPEKSLWEVVSDGLDYIQVGAVEMPSRAYVSAFGFKGPDQQKKAGVLSGGERNRLNLALTLKQGGNLLLLDEPTNDLDVETLGSLENALLEFPGCAVVVSHDRWFLDRVATHILAWEGTEENPSQWYWYEGNFESYEKNKVERLGEEAARPHRVTHRRLTRD</sequence>
<evidence type="ECO:0000256" key="4">
    <source>
        <dbReference type="ARBA" id="ARBA00022741"/>
    </source>
</evidence>
<evidence type="ECO:0000256" key="7">
    <source>
        <dbReference type="HAMAP-Rule" id="MF_00847"/>
    </source>
</evidence>
<comment type="caution">
    <text evidence="9">The sequence shown here is derived from an EMBL/GenBank/DDBJ whole genome shotgun (WGS) entry which is preliminary data.</text>
</comment>